<evidence type="ECO:0000256" key="5">
    <source>
        <dbReference type="ARBA" id="ARBA00023152"/>
    </source>
</evidence>
<sequence>MQSVWHEAYSAIHQRLGAYAARANWTLCGLSLCVDAFTRLDSACAARLAAGPDKASALGAELQRRAAAGIGGELRVDWDEGPAWLDAHIPMRIALGGTPAHAARLLTRLGAPALLALEHRTPEQLAVLDPDMLLAAGGPVRATDVPATGEDRSRVYVFEYTAHDSIGGVIPPRSSRIIVRFHDFDLEQDADFARLSSRLLLGCAGQGSGILSGFSSLGGGARLDAGIAYARTLAADWKAAGIGIIHVELAGYERPDYRDHTLREMVGAMTSIGMSLSEFRAIDAQTSDLGAGMRCLGEKLSVSRVTVHADDWAMTATRADPDQEREALMMGCLLASTRAAAGGLALPDGLPLGAEFSAPPPEESHGGWHIVSCPSPHLHQPRTTLGLGDTFMAGCLLVLGQPKFSDLSVPLHAATVFAAPLT</sequence>
<keyword evidence="3" id="KW-0418">Kinase</keyword>
<keyword evidence="5" id="KW-0324">Glycolysis</keyword>
<reference evidence="6 7" key="1">
    <citation type="journal article" date="2021" name="Microorganisms">
        <title>Acidisoma silvae sp. nov. and Acidisomacellulosilytica sp. nov., Two Acidophilic Bacteria Isolated from Decaying Wood, Hydrolyzing Cellulose and Producing Poly-3-hydroxybutyrate.</title>
        <authorList>
            <person name="Mieszkin S."/>
            <person name="Pouder E."/>
            <person name="Uroz S."/>
            <person name="Simon-Colin C."/>
            <person name="Alain K."/>
        </authorList>
    </citation>
    <scope>NUCLEOTIDE SEQUENCE [LARGE SCALE GENOMIC DNA]</scope>
    <source>
        <strain evidence="6 7">HW T5.17</strain>
    </source>
</reference>
<keyword evidence="2" id="KW-0479">Metal-binding</keyword>
<evidence type="ECO:0000256" key="1">
    <source>
        <dbReference type="ARBA" id="ARBA00022679"/>
    </source>
</evidence>
<dbReference type="EMBL" id="JAESVA010000005">
    <property type="protein sequence ID" value="MCB8882010.1"/>
    <property type="molecule type" value="Genomic_DNA"/>
</dbReference>
<proteinExistence type="predicted"/>
<protein>
    <recommendedName>
        <fullName evidence="8">ADP-dependent phosphofructokinase/glucokinase</fullName>
    </recommendedName>
</protein>
<dbReference type="Gene3D" id="3.30.1110.20">
    <property type="match status" value="1"/>
</dbReference>
<keyword evidence="1" id="KW-0808">Transferase</keyword>
<dbReference type="GO" id="GO:0016773">
    <property type="term" value="F:phosphotransferase activity, alcohol group as acceptor"/>
    <property type="evidence" value="ECO:0007669"/>
    <property type="project" value="InterPro"/>
</dbReference>
<dbReference type="AlphaFoldDB" id="A0A963Z3C1"/>
<dbReference type="RefSeq" id="WP_227308662.1">
    <property type="nucleotide sequence ID" value="NZ_JAESVA010000005.1"/>
</dbReference>
<dbReference type="Proteomes" id="UP000721844">
    <property type="component" value="Unassembled WGS sequence"/>
</dbReference>
<evidence type="ECO:0000313" key="6">
    <source>
        <dbReference type="EMBL" id="MCB8882010.1"/>
    </source>
</evidence>
<dbReference type="GO" id="GO:0016301">
    <property type="term" value="F:kinase activity"/>
    <property type="evidence" value="ECO:0007669"/>
    <property type="project" value="UniProtKB-KW"/>
</dbReference>
<dbReference type="InterPro" id="IPR029056">
    <property type="entry name" value="Ribokinase-like"/>
</dbReference>
<accession>A0A963Z3C1</accession>
<dbReference type="GO" id="GO:0006096">
    <property type="term" value="P:glycolytic process"/>
    <property type="evidence" value="ECO:0007669"/>
    <property type="project" value="UniProtKB-KW"/>
</dbReference>
<organism evidence="6 7">
    <name type="scientific">Acidisoma cellulosilyticum</name>
    <dbReference type="NCBI Taxonomy" id="2802395"/>
    <lineage>
        <taxon>Bacteria</taxon>
        <taxon>Pseudomonadati</taxon>
        <taxon>Pseudomonadota</taxon>
        <taxon>Alphaproteobacteria</taxon>
        <taxon>Acetobacterales</taxon>
        <taxon>Acidocellaceae</taxon>
        <taxon>Acidisoma</taxon>
    </lineage>
</organism>
<gene>
    <name evidence="6" type="ORF">ACELLULO517_17330</name>
</gene>
<dbReference type="InterPro" id="IPR007666">
    <property type="entry name" value="ADP_PFK/GK"/>
</dbReference>
<evidence type="ECO:0000256" key="2">
    <source>
        <dbReference type="ARBA" id="ARBA00022723"/>
    </source>
</evidence>
<dbReference type="GO" id="GO:0046872">
    <property type="term" value="F:metal ion binding"/>
    <property type="evidence" value="ECO:0007669"/>
    <property type="project" value="UniProtKB-KW"/>
</dbReference>
<dbReference type="Pfam" id="PF04587">
    <property type="entry name" value="ADP_PFK_GK"/>
    <property type="match status" value="1"/>
</dbReference>
<dbReference type="Gene3D" id="3.40.1190.20">
    <property type="match status" value="1"/>
</dbReference>
<evidence type="ECO:0000313" key="7">
    <source>
        <dbReference type="Proteomes" id="UP000721844"/>
    </source>
</evidence>
<evidence type="ECO:0000256" key="3">
    <source>
        <dbReference type="ARBA" id="ARBA00022777"/>
    </source>
</evidence>
<evidence type="ECO:0000256" key="4">
    <source>
        <dbReference type="ARBA" id="ARBA00022842"/>
    </source>
</evidence>
<dbReference type="SUPFAM" id="SSF53613">
    <property type="entry name" value="Ribokinase-like"/>
    <property type="match status" value="1"/>
</dbReference>
<keyword evidence="7" id="KW-1185">Reference proteome</keyword>
<comment type="caution">
    <text evidence="6">The sequence shown here is derived from an EMBL/GenBank/DDBJ whole genome shotgun (WGS) entry which is preliminary data.</text>
</comment>
<keyword evidence="4" id="KW-0460">Magnesium</keyword>
<name>A0A963Z3C1_9PROT</name>
<evidence type="ECO:0008006" key="8">
    <source>
        <dbReference type="Google" id="ProtNLM"/>
    </source>
</evidence>